<reference evidence="2 3" key="1">
    <citation type="submission" date="2019-06" db="EMBL/GenBank/DDBJ databases">
        <title>Whole genome shotgun sequence of Microbacterium liquefaciens NBRC 15037.</title>
        <authorList>
            <person name="Hosoyama A."/>
            <person name="Uohara A."/>
            <person name="Ohji S."/>
            <person name="Ichikawa N."/>
        </authorList>
    </citation>
    <scope>NUCLEOTIDE SEQUENCE [LARGE SCALE GENOMIC DNA]</scope>
    <source>
        <strain evidence="2 3">NBRC 15037</strain>
    </source>
</reference>
<dbReference type="Gene3D" id="3.90.550.10">
    <property type="entry name" value="Spore Coat Polysaccharide Biosynthesis Protein SpsA, Chain A"/>
    <property type="match status" value="1"/>
</dbReference>
<dbReference type="InterPro" id="IPR029044">
    <property type="entry name" value="Nucleotide-diphossugar_trans"/>
</dbReference>
<sequence length="253" mass="28311">MTTVFPRSVSVVIPVRDDARLLEVCLSALARQTRKADEIVIVDNGSSDDTAAVAERFGARVVSEPIRGIPRASAAGYDAATGDIIARLDADSRPGPDWIARIERTFRTRDDVDFVTGEPRFYGATPLVHWMGAHLYIGGMYAAMGPLLGHAPLYGPNMAMRAAAWRMLSGEVHREEQNIHDDFDLSFHVRPGMTVLRDRSLVVEVSARPFQDWASLRRRLSYVVPTVRLHLSEEPLHRRRQARREAERSSVGR</sequence>
<evidence type="ECO:0000259" key="1">
    <source>
        <dbReference type="Pfam" id="PF00535"/>
    </source>
</evidence>
<dbReference type="RefSeq" id="WP_141387707.1">
    <property type="nucleotide sequence ID" value="NZ_BJNQ01000023.1"/>
</dbReference>
<proteinExistence type="predicted"/>
<dbReference type="PANTHER" id="PTHR43685:SF14">
    <property type="entry name" value="GLYCOSYLTRANSFERASE 2-LIKE DOMAIN-CONTAINING PROTEIN"/>
    <property type="match status" value="1"/>
</dbReference>
<dbReference type="AlphaFoldDB" id="A0A4Y4B7Z0"/>
<keyword evidence="2" id="KW-0808">Transferase</keyword>
<dbReference type="InterPro" id="IPR001173">
    <property type="entry name" value="Glyco_trans_2-like"/>
</dbReference>
<gene>
    <name evidence="2" type="ORF">MLI01_27930</name>
</gene>
<dbReference type="Proteomes" id="UP000317410">
    <property type="component" value="Unassembled WGS sequence"/>
</dbReference>
<dbReference type="EMBL" id="BJNQ01000023">
    <property type="protein sequence ID" value="GEC76648.1"/>
    <property type="molecule type" value="Genomic_DNA"/>
</dbReference>
<comment type="caution">
    <text evidence="2">The sequence shown here is derived from an EMBL/GenBank/DDBJ whole genome shotgun (WGS) entry which is preliminary data.</text>
</comment>
<accession>A0A4Y4B7Z0</accession>
<dbReference type="InterPro" id="IPR050834">
    <property type="entry name" value="Glycosyltransf_2"/>
</dbReference>
<dbReference type="PANTHER" id="PTHR43685">
    <property type="entry name" value="GLYCOSYLTRANSFERASE"/>
    <property type="match status" value="1"/>
</dbReference>
<dbReference type="CDD" id="cd00761">
    <property type="entry name" value="Glyco_tranf_GTA_type"/>
    <property type="match status" value="1"/>
</dbReference>
<name>A0A4Y4B7Z0_MICMQ</name>
<protein>
    <submittedName>
        <fullName evidence="2">Glycosyl transferase family A</fullName>
    </submittedName>
</protein>
<dbReference type="GO" id="GO:0016740">
    <property type="term" value="F:transferase activity"/>
    <property type="evidence" value="ECO:0007669"/>
    <property type="project" value="UniProtKB-KW"/>
</dbReference>
<evidence type="ECO:0000313" key="3">
    <source>
        <dbReference type="Proteomes" id="UP000317410"/>
    </source>
</evidence>
<organism evidence="2 3">
    <name type="scientific">Microbacterium maritypicum</name>
    <name type="common">Microbacterium liquefaciens</name>
    <dbReference type="NCBI Taxonomy" id="33918"/>
    <lineage>
        <taxon>Bacteria</taxon>
        <taxon>Bacillati</taxon>
        <taxon>Actinomycetota</taxon>
        <taxon>Actinomycetes</taxon>
        <taxon>Micrococcales</taxon>
        <taxon>Microbacteriaceae</taxon>
        <taxon>Microbacterium</taxon>
    </lineage>
</organism>
<evidence type="ECO:0000313" key="2">
    <source>
        <dbReference type="EMBL" id="GEC76648.1"/>
    </source>
</evidence>
<dbReference type="SUPFAM" id="SSF53448">
    <property type="entry name" value="Nucleotide-diphospho-sugar transferases"/>
    <property type="match status" value="1"/>
</dbReference>
<dbReference type="Pfam" id="PF00535">
    <property type="entry name" value="Glycos_transf_2"/>
    <property type="match status" value="1"/>
</dbReference>
<feature type="domain" description="Glycosyltransferase 2-like" evidence="1">
    <location>
        <begin position="10"/>
        <end position="127"/>
    </location>
</feature>